<dbReference type="EMBL" id="UYRR01021583">
    <property type="protein sequence ID" value="VDK31053.1"/>
    <property type="molecule type" value="Genomic_DNA"/>
</dbReference>
<accession>A0A0M3JLA4</accession>
<proteinExistence type="predicted"/>
<evidence type="ECO:0000313" key="3">
    <source>
        <dbReference type="WBParaSite" id="ASIM_0000843501-mRNA-1"/>
    </source>
</evidence>
<dbReference type="Proteomes" id="UP000267096">
    <property type="component" value="Unassembled WGS sequence"/>
</dbReference>
<dbReference type="AlphaFoldDB" id="A0A0M3JLA4"/>
<gene>
    <name evidence="1" type="ORF">ASIM_LOCUS8195</name>
</gene>
<organism evidence="3">
    <name type="scientific">Anisakis simplex</name>
    <name type="common">Herring worm</name>
    <dbReference type="NCBI Taxonomy" id="6269"/>
    <lineage>
        <taxon>Eukaryota</taxon>
        <taxon>Metazoa</taxon>
        <taxon>Ecdysozoa</taxon>
        <taxon>Nematoda</taxon>
        <taxon>Chromadorea</taxon>
        <taxon>Rhabditida</taxon>
        <taxon>Spirurina</taxon>
        <taxon>Ascaridomorpha</taxon>
        <taxon>Ascaridoidea</taxon>
        <taxon>Anisakidae</taxon>
        <taxon>Anisakis</taxon>
        <taxon>Anisakis simplex complex</taxon>
    </lineage>
</organism>
<dbReference type="WBParaSite" id="ASIM_0000843501-mRNA-1">
    <property type="protein sequence ID" value="ASIM_0000843501-mRNA-1"/>
    <property type="gene ID" value="ASIM_0000843501"/>
</dbReference>
<evidence type="ECO:0000313" key="1">
    <source>
        <dbReference type="EMBL" id="VDK31053.1"/>
    </source>
</evidence>
<sequence length="35" mass="3805">MTPSHQRCLVMEQLVESVVLKVVIAARVIAPSIGE</sequence>
<evidence type="ECO:0000313" key="2">
    <source>
        <dbReference type="Proteomes" id="UP000267096"/>
    </source>
</evidence>
<reference evidence="1 2" key="2">
    <citation type="submission" date="2018-11" db="EMBL/GenBank/DDBJ databases">
        <authorList>
            <consortium name="Pathogen Informatics"/>
        </authorList>
    </citation>
    <scope>NUCLEOTIDE SEQUENCE [LARGE SCALE GENOMIC DNA]</scope>
</reference>
<keyword evidence="2" id="KW-1185">Reference proteome</keyword>
<name>A0A0M3JLA4_ANISI</name>
<protein>
    <submittedName>
        <fullName evidence="1 3">Uncharacterized protein</fullName>
    </submittedName>
</protein>
<reference evidence="3" key="1">
    <citation type="submission" date="2017-02" db="UniProtKB">
        <authorList>
            <consortium name="WormBaseParasite"/>
        </authorList>
    </citation>
    <scope>IDENTIFICATION</scope>
</reference>